<dbReference type="GO" id="GO:0005794">
    <property type="term" value="C:Golgi apparatus"/>
    <property type="evidence" value="ECO:0007669"/>
    <property type="project" value="TreeGrafter"/>
</dbReference>
<dbReference type="GO" id="GO:0006892">
    <property type="term" value="P:post-Golgi vesicle-mediated transport"/>
    <property type="evidence" value="ECO:0007669"/>
    <property type="project" value="TreeGrafter"/>
</dbReference>
<dbReference type="InterPro" id="IPR031778">
    <property type="entry name" value="Sortilin_N"/>
</dbReference>
<proteinExistence type="predicted"/>
<dbReference type="InterPro" id="IPR050310">
    <property type="entry name" value="VPS10-sortilin"/>
</dbReference>
<protein>
    <recommendedName>
        <fullName evidence="2">Sortilin N-terminal domain-containing protein</fullName>
    </recommendedName>
</protein>
<dbReference type="AlphaFoldDB" id="A0A0B6YHZ8"/>
<evidence type="ECO:0000256" key="1">
    <source>
        <dbReference type="ARBA" id="ARBA00022737"/>
    </source>
</evidence>
<keyword evidence="1" id="KW-0677">Repeat</keyword>
<gene>
    <name evidence="3" type="primary">ORF24486</name>
</gene>
<evidence type="ECO:0000259" key="2">
    <source>
        <dbReference type="Pfam" id="PF15902"/>
    </source>
</evidence>
<dbReference type="Pfam" id="PF15902">
    <property type="entry name" value="Sortilin-Vps10"/>
    <property type="match status" value="1"/>
</dbReference>
<dbReference type="EMBL" id="HACG01008280">
    <property type="protein sequence ID" value="CEK55145.1"/>
    <property type="molecule type" value="Transcribed_RNA"/>
</dbReference>
<dbReference type="PANTHER" id="PTHR12106">
    <property type="entry name" value="SORTILIN RELATED"/>
    <property type="match status" value="1"/>
</dbReference>
<organism evidence="3">
    <name type="scientific">Arion vulgaris</name>
    <dbReference type="NCBI Taxonomy" id="1028688"/>
    <lineage>
        <taxon>Eukaryota</taxon>
        <taxon>Metazoa</taxon>
        <taxon>Spiralia</taxon>
        <taxon>Lophotrochozoa</taxon>
        <taxon>Mollusca</taxon>
        <taxon>Gastropoda</taxon>
        <taxon>Heterobranchia</taxon>
        <taxon>Euthyneura</taxon>
        <taxon>Panpulmonata</taxon>
        <taxon>Eupulmonata</taxon>
        <taxon>Stylommatophora</taxon>
        <taxon>Helicina</taxon>
        <taxon>Arionoidea</taxon>
        <taxon>Arionidae</taxon>
        <taxon>Arion</taxon>
    </lineage>
</organism>
<name>A0A0B6YHZ8_9EUPU</name>
<sequence length="128" mass="14262">GVMGNTLKGDPDLFVSTNAGISWIQALSGNYFYATADHGGIMVAIRQFAPTFDIVYSIDEGEVWHSYRIVKDAIKVYGLLTEPGENSTIFSIFGSPLGTHRWRVIQVDMKDVFEGKKCGPSDYKMWSM</sequence>
<evidence type="ECO:0000313" key="3">
    <source>
        <dbReference type="EMBL" id="CEK55145.1"/>
    </source>
</evidence>
<accession>A0A0B6YHZ8</accession>
<dbReference type="GO" id="GO:0016020">
    <property type="term" value="C:membrane"/>
    <property type="evidence" value="ECO:0007669"/>
    <property type="project" value="TreeGrafter"/>
</dbReference>
<dbReference type="PANTHER" id="PTHR12106:SF27">
    <property type="entry name" value="SORTILIN-RELATED RECEPTOR"/>
    <property type="match status" value="1"/>
</dbReference>
<feature type="non-terminal residue" evidence="3">
    <location>
        <position position="1"/>
    </location>
</feature>
<dbReference type="SUPFAM" id="SSF110296">
    <property type="entry name" value="Oligoxyloglucan reducing end-specific cellobiohydrolase"/>
    <property type="match status" value="1"/>
</dbReference>
<feature type="domain" description="Sortilin N-terminal" evidence="2">
    <location>
        <begin position="1"/>
        <end position="79"/>
    </location>
</feature>
<feature type="non-terminal residue" evidence="3">
    <location>
        <position position="128"/>
    </location>
</feature>
<reference evidence="3" key="1">
    <citation type="submission" date="2014-12" db="EMBL/GenBank/DDBJ databases">
        <title>Insight into the proteome of Arion vulgaris.</title>
        <authorList>
            <person name="Aradska J."/>
            <person name="Bulat T."/>
            <person name="Smidak R."/>
            <person name="Sarate P."/>
            <person name="Gangsoo J."/>
            <person name="Sialana F."/>
            <person name="Bilban M."/>
            <person name="Lubec G."/>
        </authorList>
    </citation>
    <scope>NUCLEOTIDE SEQUENCE</scope>
    <source>
        <tissue evidence="3">Skin</tissue>
    </source>
</reference>